<dbReference type="Proteomes" id="UP000828941">
    <property type="component" value="Chromosome 10"/>
</dbReference>
<evidence type="ECO:0000313" key="1">
    <source>
        <dbReference type="EMBL" id="KAI4316910.1"/>
    </source>
</evidence>
<proteinExistence type="predicted"/>
<accession>A0ACB9M1R0</accession>
<evidence type="ECO:0000313" key="2">
    <source>
        <dbReference type="Proteomes" id="UP000828941"/>
    </source>
</evidence>
<keyword evidence="2" id="KW-1185">Reference proteome</keyword>
<sequence>MGSVSLKIGDGTARFKRATLCSSAVNILMIFSVITTNLFALYAFTASPNDRHNQLLNHSQKNFSLISEQVSLILREIDSSQKKLAQMEKELLGYESIDLSRPNIANELKLFLQRHQLPLGKDSKTGITEMVASVGHSCEKSADFLSQYMNYKISGPCPDDWSVAQKLILRGCEPLPRRRCFAKSVSKVGLHPFPTSLWKPVGNKTVNWSGLGCKNFECLNGKKLSRDCIGCFDLVNGYENQRFVKARSKNDFLIDDVLALGSGGIRIGLDIGGGSGSFAARMADRNVTVITSTLNIDAPFSEFIAARGLFPLFLSLDHRFPFYDNVFDLVHAASSLDVGGKPEKLEFLMFDIDRILRAGGLFWLDNFYCTNDEKKKALTRLIERFGYKKLKWVVGEKVDSVGSGKTEVVLSAVLQKPVRV</sequence>
<gene>
    <name evidence="1" type="ORF">L6164_024838</name>
</gene>
<comment type="caution">
    <text evidence="1">The sequence shown here is derived from an EMBL/GenBank/DDBJ whole genome shotgun (WGS) entry which is preliminary data.</text>
</comment>
<reference evidence="1 2" key="1">
    <citation type="journal article" date="2022" name="DNA Res.">
        <title>Chromosomal-level genome assembly of the orchid tree Bauhinia variegata (Leguminosae; Cercidoideae) supports the allotetraploid origin hypothesis of Bauhinia.</title>
        <authorList>
            <person name="Zhong Y."/>
            <person name="Chen Y."/>
            <person name="Zheng D."/>
            <person name="Pang J."/>
            <person name="Liu Y."/>
            <person name="Luo S."/>
            <person name="Meng S."/>
            <person name="Qian L."/>
            <person name="Wei D."/>
            <person name="Dai S."/>
            <person name="Zhou R."/>
        </authorList>
    </citation>
    <scope>NUCLEOTIDE SEQUENCE [LARGE SCALE GENOMIC DNA]</scope>
    <source>
        <strain evidence="1">BV-YZ2020</strain>
    </source>
</reference>
<dbReference type="EMBL" id="CM039435">
    <property type="protein sequence ID" value="KAI4316910.1"/>
    <property type="molecule type" value="Genomic_DNA"/>
</dbReference>
<name>A0ACB9M1R0_BAUVA</name>
<protein>
    <submittedName>
        <fullName evidence="1">Uncharacterized protein</fullName>
    </submittedName>
</protein>
<organism evidence="1 2">
    <name type="scientific">Bauhinia variegata</name>
    <name type="common">Purple orchid tree</name>
    <name type="synonym">Phanera variegata</name>
    <dbReference type="NCBI Taxonomy" id="167791"/>
    <lineage>
        <taxon>Eukaryota</taxon>
        <taxon>Viridiplantae</taxon>
        <taxon>Streptophyta</taxon>
        <taxon>Embryophyta</taxon>
        <taxon>Tracheophyta</taxon>
        <taxon>Spermatophyta</taxon>
        <taxon>Magnoliopsida</taxon>
        <taxon>eudicotyledons</taxon>
        <taxon>Gunneridae</taxon>
        <taxon>Pentapetalae</taxon>
        <taxon>rosids</taxon>
        <taxon>fabids</taxon>
        <taxon>Fabales</taxon>
        <taxon>Fabaceae</taxon>
        <taxon>Cercidoideae</taxon>
        <taxon>Cercideae</taxon>
        <taxon>Bauhiniinae</taxon>
        <taxon>Bauhinia</taxon>
    </lineage>
</organism>